<reference evidence="1" key="1">
    <citation type="submission" date="2013-11" db="EMBL/GenBank/DDBJ databases">
        <title>The Genome Sequence of Phytophthora parasitica CHvinca01.</title>
        <authorList>
            <consortium name="The Broad Institute Genomics Platform"/>
            <person name="Russ C."/>
            <person name="Tyler B."/>
            <person name="Panabieres F."/>
            <person name="Shan W."/>
            <person name="Tripathy S."/>
            <person name="Grunwald N."/>
            <person name="Machado M."/>
            <person name="Johnson C.S."/>
            <person name="Arredondo F."/>
            <person name="Hong C."/>
            <person name="Coffey M."/>
            <person name="Young S.K."/>
            <person name="Zeng Q."/>
            <person name="Gargeya S."/>
            <person name="Fitzgerald M."/>
            <person name="Abouelleil A."/>
            <person name="Alvarado L."/>
            <person name="Chapman S.B."/>
            <person name="Gainer-Dewar J."/>
            <person name="Goldberg J."/>
            <person name="Griggs A."/>
            <person name="Gujja S."/>
            <person name="Hansen M."/>
            <person name="Howarth C."/>
            <person name="Imamovic A."/>
            <person name="Ireland A."/>
            <person name="Larimer J."/>
            <person name="McCowan C."/>
            <person name="Murphy C."/>
            <person name="Pearson M."/>
            <person name="Poon T.W."/>
            <person name="Priest M."/>
            <person name="Roberts A."/>
            <person name="Saif S."/>
            <person name="Shea T."/>
            <person name="Sykes S."/>
            <person name="Wortman J."/>
            <person name="Nusbaum C."/>
            <person name="Birren B."/>
        </authorList>
    </citation>
    <scope>NUCLEOTIDE SEQUENCE [LARGE SCALE GENOMIC DNA]</scope>
    <source>
        <strain evidence="1">CHvinca01</strain>
    </source>
</reference>
<organism evidence="1">
    <name type="scientific">Phytophthora nicotianae</name>
    <name type="common">Potato buckeye rot agent</name>
    <name type="synonym">Phytophthora parasitica</name>
    <dbReference type="NCBI Taxonomy" id="4792"/>
    <lineage>
        <taxon>Eukaryota</taxon>
        <taxon>Sar</taxon>
        <taxon>Stramenopiles</taxon>
        <taxon>Oomycota</taxon>
        <taxon>Peronosporomycetes</taxon>
        <taxon>Peronosporales</taxon>
        <taxon>Peronosporaceae</taxon>
        <taxon>Phytophthora</taxon>
    </lineage>
</organism>
<accession>W2L3K5</accession>
<dbReference type="Proteomes" id="UP000054423">
    <property type="component" value="Unassembled WGS sequence"/>
</dbReference>
<feature type="non-terminal residue" evidence="1">
    <location>
        <position position="1"/>
    </location>
</feature>
<gene>
    <name evidence="1" type="ORF">L917_10034</name>
</gene>
<feature type="non-terminal residue" evidence="1">
    <location>
        <position position="47"/>
    </location>
</feature>
<dbReference type="EMBL" id="KI680062">
    <property type="protein sequence ID" value="ETL91414.1"/>
    <property type="molecule type" value="Genomic_DNA"/>
</dbReference>
<protein>
    <submittedName>
        <fullName evidence="1">Uncharacterized protein</fullName>
    </submittedName>
</protein>
<dbReference type="VEuPathDB" id="FungiDB:PPTG_21127"/>
<dbReference type="AlphaFoldDB" id="W2L3K5"/>
<proteinExistence type="predicted"/>
<name>W2L3K5_PHYNI</name>
<sequence>ITEPTNMLDVKMTIFQEERHIVTRANFVLPSRYGCGNYAQKCSVPRA</sequence>
<evidence type="ECO:0000313" key="1">
    <source>
        <dbReference type="EMBL" id="ETL91414.1"/>
    </source>
</evidence>